<geneLocation type="plasmid" evidence="1">
    <name>pJB37</name>
</geneLocation>
<sequence length="251" mass="28255">MVSLAMAWRIHGVRYGKLPTMPKVMIRQCQHNAWSSREMPLNHTELEDRWHRLWRALGAAPAAGAFDYLCMQYSEPGRHYHTLEHIAACLEHFDSWRHLADKPHLVELALWLHDVIYDTHRVDNEACSAQYAIALLTAAGVPEYAPAVEAMIMATTHQTGSQADDCGLVLDIDLAVLAQPPQAYKSYQQAVQQEFAWVPDDLFRAGRADVLRGLLSSHPLYGHPEISAAWEAIARSNIESELLELEGPQSK</sequence>
<name>A0A1V0M698_PSEAI</name>
<protein>
    <recommendedName>
        <fullName evidence="2">N-methyl-D-aspartate receptor NMDAR2C subunit</fullName>
    </recommendedName>
</protein>
<dbReference type="SUPFAM" id="SSF109604">
    <property type="entry name" value="HD-domain/PDEase-like"/>
    <property type="match status" value="1"/>
</dbReference>
<accession>A0A1V0M698</accession>
<dbReference type="PANTHER" id="PTHR21174:SF0">
    <property type="entry name" value="HD PHOSPHOHYDROLASE FAMILY PROTEIN-RELATED"/>
    <property type="match status" value="1"/>
</dbReference>
<evidence type="ECO:0008006" key="2">
    <source>
        <dbReference type="Google" id="ProtNLM"/>
    </source>
</evidence>
<reference evidence="1" key="1">
    <citation type="submission" date="2017-01" db="EMBL/GenBank/DDBJ databases">
        <title>Complete nucleotide sequence of an IncP-2 blaVIM-2-harboring megaplasmid from Pseudomonas aeruginosa.</title>
        <authorList>
            <person name="Botelho J."/>
            <person name="Grosso F."/>
            <person name="Mabrouk A."/>
            <person name="Peixe L."/>
        </authorList>
    </citation>
    <scope>NUCLEOTIDE SEQUENCE</scope>
    <source>
        <strain evidence="1">FFUP_PS_37</strain>
        <plasmid evidence="1">pJB37</plasmid>
    </source>
</reference>
<dbReference type="AlphaFoldDB" id="A0A1V0M698"/>
<dbReference type="PANTHER" id="PTHR21174">
    <property type="match status" value="1"/>
</dbReference>
<evidence type="ECO:0000313" key="1">
    <source>
        <dbReference type="EMBL" id="ARD70402.1"/>
    </source>
</evidence>
<keyword evidence="1" id="KW-0614">Plasmid</keyword>
<dbReference type="EMBL" id="KY494864">
    <property type="protein sequence ID" value="ARD70402.1"/>
    <property type="molecule type" value="Genomic_DNA"/>
</dbReference>
<dbReference type="InterPro" id="IPR009218">
    <property type="entry name" value="HD_phosphohydro"/>
</dbReference>
<proteinExistence type="predicted"/>
<organism evidence="1">
    <name type="scientific">Pseudomonas aeruginosa</name>
    <dbReference type="NCBI Taxonomy" id="287"/>
    <lineage>
        <taxon>Bacteria</taxon>
        <taxon>Pseudomonadati</taxon>
        <taxon>Pseudomonadota</taxon>
        <taxon>Gammaproteobacteria</taxon>
        <taxon>Pseudomonadales</taxon>
        <taxon>Pseudomonadaceae</taxon>
        <taxon>Pseudomonas</taxon>
    </lineage>
</organism>